<reference evidence="3" key="2">
    <citation type="submission" date="2025-08" db="UniProtKB">
        <authorList>
            <consortium name="RefSeq"/>
        </authorList>
    </citation>
    <scope>IDENTIFICATION</scope>
    <source>
        <tissue evidence="3">Blood</tissue>
    </source>
</reference>
<evidence type="ECO:0000313" key="2">
    <source>
        <dbReference type="Proteomes" id="UP000286641"/>
    </source>
</evidence>
<dbReference type="AlphaFoldDB" id="A0A3Q7QSM9"/>
<evidence type="ECO:0000256" key="1">
    <source>
        <dbReference type="SAM" id="MobiDB-lite"/>
    </source>
</evidence>
<dbReference type="Proteomes" id="UP000286641">
    <property type="component" value="Unplaced"/>
</dbReference>
<gene>
    <name evidence="3" type="primary">LOC112839879</name>
</gene>
<proteinExistence type="predicted"/>
<evidence type="ECO:0000313" key="3">
    <source>
        <dbReference type="RefSeq" id="XP_025748768.1"/>
    </source>
</evidence>
<sequence length="145" mass="14999">MLASKEQGRGLHSAGSTPALPPWHQGSAPFSSTLRPPAAPRPRSCPKLAGTRSAPLRNARRTSPPRTGFPPQSPGSPETGVQLPTSPATGPWAHRQQRPPGTGGSALGDPSPAHPFLPLGSAKSRGLPGRRGRDPLAQRVLPESG</sequence>
<name>A0A3Q7QSM9_CALUR</name>
<dbReference type="RefSeq" id="XP_025748768.1">
    <property type="nucleotide sequence ID" value="XM_025892983.1"/>
</dbReference>
<keyword evidence="2" id="KW-1185">Reference proteome</keyword>
<feature type="region of interest" description="Disordered" evidence="1">
    <location>
        <begin position="1"/>
        <end position="145"/>
    </location>
</feature>
<organism evidence="2 3">
    <name type="scientific">Callorhinus ursinus</name>
    <name type="common">Northern fur seal</name>
    <dbReference type="NCBI Taxonomy" id="34884"/>
    <lineage>
        <taxon>Eukaryota</taxon>
        <taxon>Metazoa</taxon>
        <taxon>Chordata</taxon>
        <taxon>Craniata</taxon>
        <taxon>Vertebrata</taxon>
        <taxon>Euteleostomi</taxon>
        <taxon>Mammalia</taxon>
        <taxon>Eutheria</taxon>
        <taxon>Laurasiatheria</taxon>
        <taxon>Carnivora</taxon>
        <taxon>Caniformia</taxon>
        <taxon>Pinnipedia</taxon>
        <taxon>Otariidae</taxon>
        <taxon>Callorhinus</taxon>
    </lineage>
</organism>
<dbReference type="InParanoid" id="A0A3Q7QSM9"/>
<protein>
    <submittedName>
        <fullName evidence="3">Acidic proline-rich protein PRP25-like</fullName>
    </submittedName>
</protein>
<reference key="1">
    <citation type="submission" date="2019-01" db="UniProtKB">
        <authorList>
            <consortium name="RefSeq"/>
        </authorList>
    </citation>
    <scope>IDENTIFICATION</scope>
</reference>
<accession>A0A3Q7QSM9</accession>